<dbReference type="OMA" id="MEDYFVE"/>
<keyword evidence="2" id="KW-1185">Reference proteome</keyword>
<dbReference type="RefSeq" id="XP_005717297.1">
    <property type="nucleotide sequence ID" value="XM_005717240.1"/>
</dbReference>
<organism evidence="1 2">
    <name type="scientific">Chondrus crispus</name>
    <name type="common">Carrageen Irish moss</name>
    <name type="synonym">Polymorpha crispa</name>
    <dbReference type="NCBI Taxonomy" id="2769"/>
    <lineage>
        <taxon>Eukaryota</taxon>
        <taxon>Rhodophyta</taxon>
        <taxon>Florideophyceae</taxon>
        <taxon>Rhodymeniophycidae</taxon>
        <taxon>Gigartinales</taxon>
        <taxon>Gigartinaceae</taxon>
        <taxon>Chondrus</taxon>
    </lineage>
</organism>
<dbReference type="PANTHER" id="PTHR47150:SF5">
    <property type="entry name" value="OS07G0546750 PROTEIN"/>
    <property type="match status" value="1"/>
</dbReference>
<dbReference type="Gramene" id="CDF37478">
    <property type="protein sequence ID" value="CDF37478"/>
    <property type="gene ID" value="CHC_T00005688001"/>
</dbReference>
<dbReference type="EMBL" id="HG001842">
    <property type="protein sequence ID" value="CDF37478.1"/>
    <property type="molecule type" value="Genomic_DNA"/>
</dbReference>
<dbReference type="GeneID" id="17325015"/>
<dbReference type="PANTHER" id="PTHR47150">
    <property type="entry name" value="OS12G0169200 PROTEIN"/>
    <property type="match status" value="1"/>
</dbReference>
<name>R7QIC4_CHOCR</name>
<dbReference type="KEGG" id="ccp:CHC_T00005688001"/>
<evidence type="ECO:0008006" key="3">
    <source>
        <dbReference type="Google" id="ProtNLM"/>
    </source>
</evidence>
<evidence type="ECO:0000313" key="1">
    <source>
        <dbReference type="EMBL" id="CDF37478.1"/>
    </source>
</evidence>
<dbReference type="OrthoDB" id="124998at2759"/>
<gene>
    <name evidence="1" type="ORF">CHC_T00005688001</name>
</gene>
<dbReference type="PhylomeDB" id="R7QIC4"/>
<sequence>MPRTVFNRLYRAIEGEGLFVRRKDALSRGGIHPLLRMVAAIRMLAYGAAADSLDEYLSMSEDSVLQSLKSFCSTVIQKFGIEYLREPNEAVLRRILEINAARGFPGCAGSIDCQHWQWKNCPIAWAGKFKGKERNPTIVLEAICDGELWIWHAFFGSPGSLNDINVLDRSPTMERIIAGEFPPSIPYTLNKKQRTMPYYLADGIYPSWEIFRKTIKDNTAKKEEAFAKAQEAIRKDIERAFGVLVARFHILQNPSRLWKRSDVSNVMVACIILHNMIVESRRDDYQSAMASLQHFGEARAMFAAVQSFTMVSSRHSRITSKVDHFSLKRDFIEHIWNAHGSV</sequence>
<dbReference type="Pfam" id="PF04827">
    <property type="entry name" value="Plant_tran"/>
    <property type="match status" value="1"/>
</dbReference>
<evidence type="ECO:0000313" key="2">
    <source>
        <dbReference type="Proteomes" id="UP000012073"/>
    </source>
</evidence>
<reference evidence="2" key="1">
    <citation type="journal article" date="2013" name="Proc. Natl. Acad. Sci. U.S.A.">
        <title>Genome structure and metabolic features in the red seaweed Chondrus crispus shed light on evolution of the Archaeplastida.</title>
        <authorList>
            <person name="Collen J."/>
            <person name="Porcel B."/>
            <person name="Carre W."/>
            <person name="Ball S.G."/>
            <person name="Chaparro C."/>
            <person name="Tonon T."/>
            <person name="Barbeyron T."/>
            <person name="Michel G."/>
            <person name="Noel B."/>
            <person name="Valentin K."/>
            <person name="Elias M."/>
            <person name="Artiguenave F."/>
            <person name="Arun A."/>
            <person name="Aury J.M."/>
            <person name="Barbosa-Neto J.F."/>
            <person name="Bothwell J.H."/>
            <person name="Bouget F.Y."/>
            <person name="Brillet L."/>
            <person name="Cabello-Hurtado F."/>
            <person name="Capella-Gutierrez S."/>
            <person name="Charrier B."/>
            <person name="Cladiere L."/>
            <person name="Cock J.M."/>
            <person name="Coelho S.M."/>
            <person name="Colleoni C."/>
            <person name="Czjzek M."/>
            <person name="Da Silva C."/>
            <person name="Delage L."/>
            <person name="Denoeud F."/>
            <person name="Deschamps P."/>
            <person name="Dittami S.M."/>
            <person name="Gabaldon T."/>
            <person name="Gachon C.M."/>
            <person name="Groisillier A."/>
            <person name="Herve C."/>
            <person name="Jabbari K."/>
            <person name="Katinka M."/>
            <person name="Kloareg B."/>
            <person name="Kowalczyk N."/>
            <person name="Labadie K."/>
            <person name="Leblanc C."/>
            <person name="Lopez P.J."/>
            <person name="McLachlan D.H."/>
            <person name="Meslet-Cladiere L."/>
            <person name="Moustafa A."/>
            <person name="Nehr Z."/>
            <person name="Nyvall Collen P."/>
            <person name="Panaud O."/>
            <person name="Partensky F."/>
            <person name="Poulain J."/>
            <person name="Rensing S.A."/>
            <person name="Rousvoal S."/>
            <person name="Samson G."/>
            <person name="Symeonidi A."/>
            <person name="Weissenbach J."/>
            <person name="Zambounis A."/>
            <person name="Wincker P."/>
            <person name="Boyen C."/>
        </authorList>
    </citation>
    <scope>NUCLEOTIDE SEQUENCE [LARGE SCALE GENOMIC DNA]</scope>
    <source>
        <strain evidence="2">cv. Stackhouse</strain>
    </source>
</reference>
<accession>R7QIC4</accession>
<proteinExistence type="predicted"/>
<dbReference type="Proteomes" id="UP000012073">
    <property type="component" value="Unassembled WGS sequence"/>
</dbReference>
<protein>
    <recommendedName>
        <fullName evidence="3">DDE Tnp4 domain-containing protein</fullName>
    </recommendedName>
</protein>
<dbReference type="AlphaFoldDB" id="R7QIC4"/>
<dbReference type="InterPro" id="IPR006912">
    <property type="entry name" value="Harbinger_derived_prot"/>
</dbReference>